<feature type="domain" description="Histidine kinase/HSP90-like ATPase" evidence="9">
    <location>
        <begin position="270"/>
        <end position="387"/>
    </location>
</feature>
<feature type="transmembrane region" description="Helical" evidence="8">
    <location>
        <begin position="64"/>
        <end position="83"/>
    </location>
</feature>
<dbReference type="SMART" id="SM00387">
    <property type="entry name" value="HATPase_c"/>
    <property type="match status" value="1"/>
</dbReference>
<evidence type="ECO:0000256" key="7">
    <source>
        <dbReference type="SAM" id="MobiDB-lite"/>
    </source>
</evidence>
<dbReference type="Gene3D" id="3.30.565.10">
    <property type="entry name" value="Histidine kinase-like ATPase, C-terminal domain"/>
    <property type="match status" value="1"/>
</dbReference>
<evidence type="ECO:0000256" key="8">
    <source>
        <dbReference type="SAM" id="Phobius"/>
    </source>
</evidence>
<evidence type="ECO:0000259" key="9">
    <source>
        <dbReference type="SMART" id="SM00387"/>
    </source>
</evidence>
<feature type="coiled-coil region" evidence="6">
    <location>
        <begin position="143"/>
        <end position="170"/>
    </location>
</feature>
<evidence type="ECO:0000313" key="11">
    <source>
        <dbReference type="Proteomes" id="UP000540698"/>
    </source>
</evidence>
<comment type="catalytic activity">
    <reaction evidence="1">
        <text>ATP + protein L-histidine = ADP + protein N-phospho-L-histidine.</text>
        <dbReference type="EC" id="2.7.13.3"/>
    </reaction>
</comment>
<dbReference type="InterPro" id="IPR003594">
    <property type="entry name" value="HATPase_dom"/>
</dbReference>
<evidence type="ECO:0000256" key="6">
    <source>
        <dbReference type="SAM" id="Coils"/>
    </source>
</evidence>
<keyword evidence="11" id="KW-1185">Reference proteome</keyword>
<dbReference type="Proteomes" id="UP000540698">
    <property type="component" value="Unassembled WGS sequence"/>
</dbReference>
<keyword evidence="3" id="KW-0597">Phosphoprotein</keyword>
<keyword evidence="6" id="KW-0175">Coiled coil</keyword>
<organism evidence="10 11">
    <name type="scientific">Nocardia gamkensis</name>
    <dbReference type="NCBI Taxonomy" id="352869"/>
    <lineage>
        <taxon>Bacteria</taxon>
        <taxon>Bacillati</taxon>
        <taxon>Actinomycetota</taxon>
        <taxon>Actinomycetes</taxon>
        <taxon>Mycobacteriales</taxon>
        <taxon>Nocardiaceae</taxon>
        <taxon>Nocardia</taxon>
    </lineage>
</organism>
<dbReference type="PANTHER" id="PTHR45436">
    <property type="entry name" value="SENSOR HISTIDINE KINASE YKOH"/>
    <property type="match status" value="1"/>
</dbReference>
<comment type="caution">
    <text evidence="10">The sequence shown here is derived from an EMBL/GenBank/DDBJ whole genome shotgun (WGS) entry which is preliminary data.</text>
</comment>
<dbReference type="GO" id="GO:0005886">
    <property type="term" value="C:plasma membrane"/>
    <property type="evidence" value="ECO:0007669"/>
    <property type="project" value="TreeGrafter"/>
</dbReference>
<evidence type="ECO:0000256" key="4">
    <source>
        <dbReference type="ARBA" id="ARBA00022679"/>
    </source>
</evidence>
<reference evidence="10 11" key="1">
    <citation type="submission" date="2020-04" db="EMBL/GenBank/DDBJ databases">
        <title>MicrobeNet Type strains.</title>
        <authorList>
            <person name="Nicholson A.C."/>
        </authorList>
    </citation>
    <scope>NUCLEOTIDE SEQUENCE [LARGE SCALE GENOMIC DNA]</scope>
    <source>
        <strain evidence="10 11">DSM 44956</strain>
    </source>
</reference>
<evidence type="ECO:0000256" key="5">
    <source>
        <dbReference type="ARBA" id="ARBA00022777"/>
    </source>
</evidence>
<sequence>MLGPRSFENACRSAYLGDGARRRGQRCHFPAVSASAEVLNLSELLNAAANESGEDPVRRPKPPYATLSACVVASAAVVAAAVYCAPVEFRISLAAGATAAAVALCAAVTAAVHFRGEARHARRDARRARDGRALADTGAQAEVTAATEAVAAAEARAESSENRRAAAMAAFAGAAGRMQAMTTSMLAELREMEHRHGDPTVLADLLQLDHHTAQAGRLADSIAVLSGARSGRRWAKPIAMESILRGAMGRVAGYQRVRLRAVADIAISGHAAEGVMHALAELLDNACNFSPPTTEVHVYAAEVPAGVIITIEDSGLVMSESALRRAEAAVAAGPDARGAGVDLSSLTGTRLGLAVVGNLARKHGLTVSYRPSAIGGTAVVVVIPRDLTTRTERPQASTVTGTLPVARTRNTAPPERTHAGPEPVRSVSARPSTAENAPAGASPALPKRRRGSTLAAVHPGGLAAPEPAAPTPPAARPDSLGAFQRAVSGPAIGRDATPTPAPSGSVENEL</sequence>
<keyword evidence="8" id="KW-0472">Membrane</keyword>
<keyword evidence="5 10" id="KW-0418">Kinase</keyword>
<evidence type="ECO:0000256" key="3">
    <source>
        <dbReference type="ARBA" id="ARBA00022553"/>
    </source>
</evidence>
<dbReference type="GO" id="GO:0004673">
    <property type="term" value="F:protein histidine kinase activity"/>
    <property type="evidence" value="ECO:0007669"/>
    <property type="project" value="UniProtKB-EC"/>
</dbReference>
<dbReference type="EC" id="2.7.13.3" evidence="2"/>
<protein>
    <recommendedName>
        <fullName evidence="2">histidine kinase</fullName>
        <ecNumber evidence="2">2.7.13.3</ecNumber>
    </recommendedName>
</protein>
<keyword evidence="8" id="KW-1133">Transmembrane helix</keyword>
<dbReference type="Pfam" id="PF02518">
    <property type="entry name" value="HATPase_c"/>
    <property type="match status" value="1"/>
</dbReference>
<dbReference type="EMBL" id="JAAXOS010000009">
    <property type="protein sequence ID" value="NKY28440.1"/>
    <property type="molecule type" value="Genomic_DNA"/>
</dbReference>
<dbReference type="GO" id="GO:0000160">
    <property type="term" value="P:phosphorelay signal transduction system"/>
    <property type="evidence" value="ECO:0007669"/>
    <property type="project" value="TreeGrafter"/>
</dbReference>
<name>A0A7X6L603_9NOCA</name>
<feature type="region of interest" description="Disordered" evidence="7">
    <location>
        <begin position="391"/>
        <end position="510"/>
    </location>
</feature>
<proteinExistence type="predicted"/>
<keyword evidence="8" id="KW-0812">Transmembrane</keyword>
<feature type="transmembrane region" description="Helical" evidence="8">
    <location>
        <begin position="89"/>
        <end position="114"/>
    </location>
</feature>
<evidence type="ECO:0000256" key="1">
    <source>
        <dbReference type="ARBA" id="ARBA00000085"/>
    </source>
</evidence>
<dbReference type="SUPFAM" id="SSF55874">
    <property type="entry name" value="ATPase domain of HSP90 chaperone/DNA topoisomerase II/histidine kinase"/>
    <property type="match status" value="1"/>
</dbReference>
<dbReference type="InterPro" id="IPR036890">
    <property type="entry name" value="HATPase_C_sf"/>
</dbReference>
<accession>A0A7X6L603</accession>
<evidence type="ECO:0000313" key="10">
    <source>
        <dbReference type="EMBL" id="NKY28440.1"/>
    </source>
</evidence>
<gene>
    <name evidence="10" type="ORF">HGB38_19745</name>
</gene>
<dbReference type="AlphaFoldDB" id="A0A7X6L603"/>
<dbReference type="InterPro" id="IPR050428">
    <property type="entry name" value="TCS_sensor_his_kinase"/>
</dbReference>
<keyword evidence="4" id="KW-0808">Transferase</keyword>
<dbReference type="PANTHER" id="PTHR45436:SF5">
    <property type="entry name" value="SENSOR HISTIDINE KINASE TRCS"/>
    <property type="match status" value="1"/>
</dbReference>
<evidence type="ECO:0000256" key="2">
    <source>
        <dbReference type="ARBA" id="ARBA00012438"/>
    </source>
</evidence>